<dbReference type="InterPro" id="IPR002575">
    <property type="entry name" value="Aminoglycoside_PTrfase"/>
</dbReference>
<gene>
    <name evidence="2" type="ORF">CFRA_03705</name>
</gene>
<feature type="domain" description="Aminoglycoside phosphotransferase" evidence="1">
    <location>
        <begin position="31"/>
        <end position="237"/>
    </location>
</feature>
<dbReference type="SUPFAM" id="SSF56112">
    <property type="entry name" value="Protein kinase-like (PK-like)"/>
    <property type="match status" value="1"/>
</dbReference>
<sequence>MVAETWPDLGDLGTVTVPQQGLDHAVVVFDSVVARRPLTDTYCEQARVEAVVVDQLADRTTVALPRPLRTTPDGRLTLQRRVPGVPLDAELWAGLPEDRRERIVAQLADFLSVLHTAEPAEGVVPWFRDGRPNDHPRSLPAKMDLLDARAAEALPGALGPDELDVARGILGEARSLLDPARATHPVHGDLAVDHVLIDDDRVGVIDLSDMNVGDPAVDFANLTDVADDLADRVLDRYTGPADPGILDRAWLYHRWDSVFLLVDHLTTGRTDAALARTMFAAAAEPTRPGAR</sequence>
<dbReference type="Pfam" id="PF01636">
    <property type="entry name" value="APH"/>
    <property type="match status" value="1"/>
</dbReference>
<dbReference type="Gene3D" id="3.90.1200.10">
    <property type="match status" value="1"/>
</dbReference>
<name>A0A1L7CRQ7_9CORY</name>
<dbReference type="STRING" id="1437875.CFRA_03705"/>
<dbReference type="AlphaFoldDB" id="A0A1L7CRQ7"/>
<evidence type="ECO:0000259" key="1">
    <source>
        <dbReference type="Pfam" id="PF01636"/>
    </source>
</evidence>
<dbReference type="PANTHER" id="PTHR21310">
    <property type="entry name" value="AMINOGLYCOSIDE PHOSPHOTRANSFERASE-RELATED-RELATED"/>
    <property type="match status" value="1"/>
</dbReference>
<protein>
    <recommendedName>
        <fullName evidence="1">Aminoglycoside phosphotransferase domain-containing protein</fullName>
    </recommendedName>
</protein>
<dbReference type="KEGG" id="cfk:CFRA_03705"/>
<dbReference type="InterPro" id="IPR051678">
    <property type="entry name" value="AGP_Transferase"/>
</dbReference>
<accession>A0A1L7CRQ7</accession>
<keyword evidence="3" id="KW-1185">Reference proteome</keyword>
<proteinExistence type="predicted"/>
<dbReference type="PANTHER" id="PTHR21310:SF15">
    <property type="entry name" value="AMINOGLYCOSIDE PHOSPHOTRANSFERASE DOMAIN-CONTAINING PROTEIN"/>
    <property type="match status" value="1"/>
</dbReference>
<dbReference type="Proteomes" id="UP000185434">
    <property type="component" value="Chromosome"/>
</dbReference>
<dbReference type="InterPro" id="IPR011009">
    <property type="entry name" value="Kinase-like_dom_sf"/>
</dbReference>
<evidence type="ECO:0000313" key="2">
    <source>
        <dbReference type="EMBL" id="APT88530.1"/>
    </source>
</evidence>
<dbReference type="EMBL" id="CP009247">
    <property type="protein sequence ID" value="APT88530.1"/>
    <property type="molecule type" value="Genomic_DNA"/>
</dbReference>
<reference evidence="2 3" key="1">
    <citation type="submission" date="2014-08" db="EMBL/GenBank/DDBJ databases">
        <title>Complete genome sequence of Corynebacterium frankenforstense ST18(T) (=DSM 45800(T)), isolated from raw cow milk.</title>
        <authorList>
            <person name="Ruckert C."/>
            <person name="Albersmeier A."/>
            <person name="Winkler A."/>
            <person name="Lipski A."/>
            <person name="Kalinowski J."/>
        </authorList>
    </citation>
    <scope>NUCLEOTIDE SEQUENCE [LARGE SCALE GENOMIC DNA]</scope>
    <source>
        <strain evidence="2 3">ST18</strain>
    </source>
</reference>
<dbReference type="Gene3D" id="3.30.200.20">
    <property type="entry name" value="Phosphorylase Kinase, domain 1"/>
    <property type="match status" value="1"/>
</dbReference>
<organism evidence="2 3">
    <name type="scientific">Corynebacterium frankenforstense DSM 45800</name>
    <dbReference type="NCBI Taxonomy" id="1437875"/>
    <lineage>
        <taxon>Bacteria</taxon>
        <taxon>Bacillati</taxon>
        <taxon>Actinomycetota</taxon>
        <taxon>Actinomycetes</taxon>
        <taxon>Mycobacteriales</taxon>
        <taxon>Corynebacteriaceae</taxon>
        <taxon>Corynebacterium</taxon>
    </lineage>
</organism>
<evidence type="ECO:0000313" key="3">
    <source>
        <dbReference type="Proteomes" id="UP000185434"/>
    </source>
</evidence>